<feature type="non-terminal residue" evidence="2">
    <location>
        <position position="78"/>
    </location>
</feature>
<organism evidence="2 3">
    <name type="scientific">Gymnopus androsaceus JB14</name>
    <dbReference type="NCBI Taxonomy" id="1447944"/>
    <lineage>
        <taxon>Eukaryota</taxon>
        <taxon>Fungi</taxon>
        <taxon>Dikarya</taxon>
        <taxon>Basidiomycota</taxon>
        <taxon>Agaricomycotina</taxon>
        <taxon>Agaricomycetes</taxon>
        <taxon>Agaricomycetidae</taxon>
        <taxon>Agaricales</taxon>
        <taxon>Marasmiineae</taxon>
        <taxon>Omphalotaceae</taxon>
        <taxon>Gymnopus</taxon>
    </lineage>
</organism>
<evidence type="ECO:0000256" key="1">
    <source>
        <dbReference type="SAM" id="Phobius"/>
    </source>
</evidence>
<dbReference type="AlphaFoldDB" id="A0A6A4IT33"/>
<keyword evidence="1" id="KW-1133">Transmembrane helix</keyword>
<gene>
    <name evidence="2" type="ORF">BT96DRAFT_912430</name>
</gene>
<proteinExistence type="predicted"/>
<protein>
    <submittedName>
        <fullName evidence="2">Uncharacterized protein</fullName>
    </submittedName>
</protein>
<evidence type="ECO:0000313" key="2">
    <source>
        <dbReference type="EMBL" id="KAE9411085.1"/>
    </source>
</evidence>
<keyword evidence="1" id="KW-0812">Transmembrane</keyword>
<accession>A0A6A4IT33</accession>
<evidence type="ECO:0000313" key="3">
    <source>
        <dbReference type="Proteomes" id="UP000799118"/>
    </source>
</evidence>
<feature type="transmembrane region" description="Helical" evidence="1">
    <location>
        <begin position="49"/>
        <end position="72"/>
    </location>
</feature>
<keyword evidence="1" id="KW-0472">Membrane</keyword>
<dbReference type="Proteomes" id="UP000799118">
    <property type="component" value="Unassembled WGS sequence"/>
</dbReference>
<sequence length="78" mass="8533">MSAQRYEPYKTADCLRRAEADAANQAAVEDAVAPSAVEEPTGHDAFARFLVGLIIVLTVLRAVNTIWLQYLISDSPKL</sequence>
<name>A0A6A4IT33_9AGAR</name>
<dbReference type="EMBL" id="ML769384">
    <property type="protein sequence ID" value="KAE9411085.1"/>
    <property type="molecule type" value="Genomic_DNA"/>
</dbReference>
<keyword evidence="3" id="KW-1185">Reference proteome</keyword>
<reference evidence="2" key="1">
    <citation type="journal article" date="2019" name="Environ. Microbiol.">
        <title>Fungal ecological strategies reflected in gene transcription - a case study of two litter decomposers.</title>
        <authorList>
            <person name="Barbi F."/>
            <person name="Kohler A."/>
            <person name="Barry K."/>
            <person name="Baskaran P."/>
            <person name="Daum C."/>
            <person name="Fauchery L."/>
            <person name="Ihrmark K."/>
            <person name="Kuo A."/>
            <person name="LaButti K."/>
            <person name="Lipzen A."/>
            <person name="Morin E."/>
            <person name="Grigoriev I.V."/>
            <person name="Henrissat B."/>
            <person name="Lindahl B."/>
            <person name="Martin F."/>
        </authorList>
    </citation>
    <scope>NUCLEOTIDE SEQUENCE</scope>
    <source>
        <strain evidence="2">JB14</strain>
    </source>
</reference>